<accession>A0ABS9T6C8</accession>
<dbReference type="RefSeq" id="WP_241034118.1">
    <property type="nucleotide sequence ID" value="NZ_BAAAJF010000034.1"/>
</dbReference>
<evidence type="ECO:0000313" key="1">
    <source>
        <dbReference type="EMBL" id="MCH6164082.1"/>
    </source>
</evidence>
<comment type="caution">
    <text evidence="1">The sequence shown here is derived from an EMBL/GenBank/DDBJ whole genome shotgun (WGS) entry which is preliminary data.</text>
</comment>
<dbReference type="InterPro" id="IPR033469">
    <property type="entry name" value="CYTH-like_dom_sf"/>
</dbReference>
<sequence>MSIRPADPTLPWGSLTAALGAGRRVERVELKTILDVELERALSVLDVRVDRPQLRLVYYLDTPDLALHRRGIIVRTRVTDGVDEDVVVKLRHTEPQVSRRVRGLALELDVLPDVAIWSASIKRRLRAGMVLDSIGRRHPAQRLLSRRQRALLRAAAGDGFDIDDLVALGPVNVVRLTSGEFENRIDVESWIYPDGSHVVELSVKCRPTRSHRVAARLRELIADRQIVMSRQQTTKTQVLMQHLASR</sequence>
<keyword evidence="2" id="KW-1185">Reference proteome</keyword>
<gene>
    <name evidence="1" type="ORF">MMF94_00180</name>
</gene>
<protein>
    <recommendedName>
        <fullName evidence="3">CYTH domain-containing protein</fullName>
    </recommendedName>
</protein>
<name>A0ABS9T6C8_9PSEU</name>
<dbReference type="Proteomes" id="UP001299970">
    <property type="component" value="Unassembled WGS sequence"/>
</dbReference>
<organism evidence="1 2">
    <name type="scientific">Pseudonocardia alaniniphila</name>
    <dbReference type="NCBI Taxonomy" id="75291"/>
    <lineage>
        <taxon>Bacteria</taxon>
        <taxon>Bacillati</taxon>
        <taxon>Actinomycetota</taxon>
        <taxon>Actinomycetes</taxon>
        <taxon>Pseudonocardiales</taxon>
        <taxon>Pseudonocardiaceae</taxon>
        <taxon>Pseudonocardia</taxon>
    </lineage>
</organism>
<reference evidence="1 2" key="1">
    <citation type="submission" date="2022-03" db="EMBL/GenBank/DDBJ databases">
        <title>Pseudonocardia alaer sp. nov., a novel actinomycete isolated from reed forest soil.</title>
        <authorList>
            <person name="Wang L."/>
        </authorList>
    </citation>
    <scope>NUCLEOTIDE SEQUENCE [LARGE SCALE GENOMIC DNA]</scope>
    <source>
        <strain evidence="1 2">Y-16303</strain>
    </source>
</reference>
<dbReference type="EMBL" id="JAKXMK010000001">
    <property type="protein sequence ID" value="MCH6164082.1"/>
    <property type="molecule type" value="Genomic_DNA"/>
</dbReference>
<evidence type="ECO:0008006" key="3">
    <source>
        <dbReference type="Google" id="ProtNLM"/>
    </source>
</evidence>
<evidence type="ECO:0000313" key="2">
    <source>
        <dbReference type="Proteomes" id="UP001299970"/>
    </source>
</evidence>
<dbReference type="Gene3D" id="2.40.320.10">
    <property type="entry name" value="Hypothetical Protein Pfu-838710-001"/>
    <property type="match status" value="1"/>
</dbReference>
<dbReference type="SUPFAM" id="SSF55154">
    <property type="entry name" value="CYTH-like phosphatases"/>
    <property type="match status" value="1"/>
</dbReference>
<proteinExistence type="predicted"/>